<evidence type="ECO:0000313" key="2">
    <source>
        <dbReference type="EMBL" id="SVC52981.1"/>
    </source>
</evidence>
<reference evidence="2" key="1">
    <citation type="submission" date="2018-05" db="EMBL/GenBank/DDBJ databases">
        <authorList>
            <person name="Lanie J.A."/>
            <person name="Ng W.-L."/>
            <person name="Kazmierczak K.M."/>
            <person name="Andrzejewski T.M."/>
            <person name="Davidsen T.M."/>
            <person name="Wayne K.J."/>
            <person name="Tettelin H."/>
            <person name="Glass J.I."/>
            <person name="Rusch D."/>
            <person name="Podicherti R."/>
            <person name="Tsui H.-C.T."/>
            <person name="Winkler M.E."/>
        </authorList>
    </citation>
    <scope>NUCLEOTIDE SEQUENCE</scope>
</reference>
<protein>
    <recommendedName>
        <fullName evidence="1">POTRA domain-containing protein</fullName>
    </recommendedName>
</protein>
<organism evidence="2">
    <name type="scientific">marine metagenome</name>
    <dbReference type="NCBI Taxonomy" id="408172"/>
    <lineage>
        <taxon>unclassified sequences</taxon>
        <taxon>metagenomes</taxon>
        <taxon>ecological metagenomes</taxon>
    </lineage>
</organism>
<proteinExistence type="predicted"/>
<gene>
    <name evidence="2" type="ORF">METZ01_LOCUS305835</name>
</gene>
<name>A0A382N054_9ZZZZ</name>
<dbReference type="Gene3D" id="3.10.20.310">
    <property type="entry name" value="membrane protein fhac"/>
    <property type="match status" value="1"/>
</dbReference>
<sequence length="140" mass="16114">MPQGKGFQSFFHKTLLRALLLLFVLSSGFPISYLKAQDPSQTINSIEIVGTSDLEKAQILFMIESQVGETLDQRKLRQDVHILHEMNLFRDVQVEVEPGEDGYILRYRLKERARLADVRIEGRTLVSKTEIEKQLTIKVL</sequence>
<accession>A0A382N054</accession>
<dbReference type="Pfam" id="PF07244">
    <property type="entry name" value="POTRA"/>
    <property type="match status" value="1"/>
</dbReference>
<dbReference type="InterPro" id="IPR010827">
    <property type="entry name" value="BamA/TamA_POTRA"/>
</dbReference>
<evidence type="ECO:0000259" key="1">
    <source>
        <dbReference type="Pfam" id="PF07244"/>
    </source>
</evidence>
<feature type="domain" description="POTRA" evidence="1">
    <location>
        <begin position="42"/>
        <end position="112"/>
    </location>
</feature>
<dbReference type="AlphaFoldDB" id="A0A382N054"/>
<dbReference type="GO" id="GO:0019867">
    <property type="term" value="C:outer membrane"/>
    <property type="evidence" value="ECO:0007669"/>
    <property type="project" value="InterPro"/>
</dbReference>
<feature type="non-terminal residue" evidence="2">
    <location>
        <position position="140"/>
    </location>
</feature>
<dbReference type="EMBL" id="UINC01096248">
    <property type="protein sequence ID" value="SVC52981.1"/>
    <property type="molecule type" value="Genomic_DNA"/>
</dbReference>